<dbReference type="AlphaFoldDB" id="A0A364NF88"/>
<keyword evidence="2" id="KW-1185">Reference proteome</keyword>
<organism evidence="1 2">
    <name type="scientific">Stemphylium lycopersici</name>
    <name type="common">Tomato gray leaf spot disease fungus</name>
    <name type="synonym">Thyrospora lycopersici</name>
    <dbReference type="NCBI Taxonomy" id="183478"/>
    <lineage>
        <taxon>Eukaryota</taxon>
        <taxon>Fungi</taxon>
        <taxon>Dikarya</taxon>
        <taxon>Ascomycota</taxon>
        <taxon>Pezizomycotina</taxon>
        <taxon>Dothideomycetes</taxon>
        <taxon>Pleosporomycetidae</taxon>
        <taxon>Pleosporales</taxon>
        <taxon>Pleosporineae</taxon>
        <taxon>Pleosporaceae</taxon>
        <taxon>Stemphylium</taxon>
    </lineage>
</organism>
<dbReference type="OrthoDB" id="408373at2759"/>
<keyword evidence="1" id="KW-0378">Hydrolase</keyword>
<dbReference type="Proteomes" id="UP000249619">
    <property type="component" value="Unassembled WGS sequence"/>
</dbReference>
<evidence type="ECO:0000313" key="1">
    <source>
        <dbReference type="EMBL" id="RAR15969.1"/>
    </source>
</evidence>
<dbReference type="EMBL" id="QGDH01000006">
    <property type="protein sequence ID" value="RAR15969.1"/>
    <property type="molecule type" value="Genomic_DNA"/>
</dbReference>
<proteinExistence type="predicted"/>
<sequence>MSDWSDLTKALKGTKDTLPKLLQSDDQLKAFTSSNAIDKTVTFGIKSSGSDNTLLIAVTNGSAKANTGASKDALFTLSALPEQWEQHFQPVPAMPYQSYWGMFGMNIKQKGIEVLGDQTAFAQWSHVWRRVLELVHEAHCGPIKEEEQIEPENDFLTGKYVYLEAPIWGRWYSTNFPAKANSPSSFYILLEATAVNTTVS</sequence>
<accession>A0A364NF88</accession>
<comment type="caution">
    <text evidence="1">The sequence shown here is derived from an EMBL/GenBank/DDBJ whole genome shotgun (WGS) entry which is preliminary data.</text>
</comment>
<evidence type="ECO:0000313" key="2">
    <source>
        <dbReference type="Proteomes" id="UP000249619"/>
    </source>
</evidence>
<dbReference type="GO" id="GO:0016787">
    <property type="term" value="F:hydrolase activity"/>
    <property type="evidence" value="ECO:0007669"/>
    <property type="project" value="UniProtKB-KW"/>
</dbReference>
<name>A0A364NF88_STELY</name>
<protein>
    <submittedName>
        <fullName evidence="1">Alpha beta hydrolase fold family protein</fullName>
    </submittedName>
</protein>
<gene>
    <name evidence="1" type="ORF">DDE83_000543</name>
</gene>
<reference evidence="2" key="1">
    <citation type="submission" date="2018-05" db="EMBL/GenBank/DDBJ databases">
        <title>Draft genome sequence of Stemphylium lycopersici strain CIDEFI 213.</title>
        <authorList>
            <person name="Medina R."/>
            <person name="Franco M.E.E."/>
            <person name="Lucentini C.G."/>
            <person name="Saparrat M.C.N."/>
            <person name="Balatti P.A."/>
        </authorList>
    </citation>
    <scope>NUCLEOTIDE SEQUENCE [LARGE SCALE GENOMIC DNA]</scope>
    <source>
        <strain evidence="2">CIDEFI 213</strain>
    </source>
</reference>
<dbReference type="STRING" id="183478.A0A364NF88"/>